<dbReference type="eggNOG" id="ENOG502STW2">
    <property type="taxonomic scope" value="Eukaryota"/>
</dbReference>
<reference evidence="1 2" key="1">
    <citation type="submission" date="2013-02" db="EMBL/GenBank/DDBJ databases">
        <title>The Genome Annotation of Plasmodium falciparum Tanzania (2000708).</title>
        <authorList>
            <consortium name="The Broad Institute Genome Sequencing Platform"/>
            <consortium name="The Broad Institute Genome Sequencing Center for Infectious Disease"/>
            <person name="Neafsey D."/>
            <person name="Hoffman S."/>
            <person name="Volkman S."/>
            <person name="Rosenthal P."/>
            <person name="Walker B."/>
            <person name="Young S.K."/>
            <person name="Zeng Q."/>
            <person name="Gargeya S."/>
            <person name="Fitzgerald M."/>
            <person name="Haas B."/>
            <person name="Abouelleil A."/>
            <person name="Allen A.W."/>
            <person name="Alvarado L."/>
            <person name="Arachchi H.M."/>
            <person name="Berlin A.M."/>
            <person name="Chapman S.B."/>
            <person name="Gainer-Dewar J."/>
            <person name="Goldberg J."/>
            <person name="Griggs A."/>
            <person name="Gujja S."/>
            <person name="Hansen M."/>
            <person name="Howarth C."/>
            <person name="Imamovic A."/>
            <person name="Ireland A."/>
            <person name="Larimer J."/>
            <person name="McCowan C."/>
            <person name="Murphy C."/>
            <person name="Pearson M."/>
            <person name="Poon T.W."/>
            <person name="Priest M."/>
            <person name="Roberts A."/>
            <person name="Saif S."/>
            <person name="Shea T."/>
            <person name="Sisk P."/>
            <person name="Sykes S."/>
            <person name="Wortman J."/>
            <person name="Nusbaum C."/>
            <person name="Birren B."/>
        </authorList>
    </citation>
    <scope>NUCLEOTIDE SEQUENCE [LARGE SCALE GENOMIC DNA]</scope>
    <source>
        <strain evidence="2">Tanzania (2000708)</strain>
    </source>
</reference>
<sequence length="88" mass="10817">MYMQYKYNTFLLPQDEWPVEKLEELLLLAETRRRVYLIKHNDQVDQTYLEGMTFMEKKMFNSFSLGSDVDKKRATLNRQIFNFFEYDI</sequence>
<name>A0A024W4E2_PLAFA</name>
<reference evidence="1 2" key="2">
    <citation type="submission" date="2013-02" db="EMBL/GenBank/DDBJ databases">
        <title>The Genome Sequence of Plasmodium falciparum Tanzania (2000708).</title>
        <authorList>
            <consortium name="The Broad Institute Genome Sequencing Platform"/>
            <consortium name="The Broad Institute Genome Sequencing Center for Infectious Disease"/>
            <person name="Neafsey D."/>
            <person name="Cheeseman I."/>
            <person name="Volkman S."/>
            <person name="Adams J."/>
            <person name="Walker B."/>
            <person name="Young S.K."/>
            <person name="Zeng Q."/>
            <person name="Gargeya S."/>
            <person name="Fitzgerald M."/>
            <person name="Haas B."/>
            <person name="Abouelleil A."/>
            <person name="Alvarado L."/>
            <person name="Arachchi H.M."/>
            <person name="Berlin A.M."/>
            <person name="Chapman S.B."/>
            <person name="Dewar J."/>
            <person name="Goldberg J."/>
            <person name="Griggs A."/>
            <person name="Gujja S."/>
            <person name="Hansen M."/>
            <person name="Howarth C."/>
            <person name="Imamovic A."/>
            <person name="Larimer J."/>
            <person name="McCowan C."/>
            <person name="Murphy C."/>
            <person name="Neiman D."/>
            <person name="Pearson M."/>
            <person name="Priest M."/>
            <person name="Roberts A."/>
            <person name="Saif S."/>
            <person name="Shea T."/>
            <person name="Sisk P."/>
            <person name="Sykes S."/>
            <person name="Wortman J."/>
            <person name="Nusbaum C."/>
            <person name="Birren B."/>
        </authorList>
    </citation>
    <scope>NUCLEOTIDE SEQUENCE [LARGE SCALE GENOMIC DNA]</scope>
    <source>
        <strain evidence="2">Tanzania (2000708)</strain>
    </source>
</reference>
<evidence type="ECO:0000313" key="1">
    <source>
        <dbReference type="EMBL" id="ETW35046.1"/>
    </source>
</evidence>
<evidence type="ECO:0000313" key="2">
    <source>
        <dbReference type="Proteomes" id="UP000030708"/>
    </source>
</evidence>
<organism evidence="1 2">
    <name type="scientific">Plasmodium falciparum Tanzania</name>
    <name type="common">2000708</name>
    <dbReference type="NCBI Taxonomy" id="1036725"/>
    <lineage>
        <taxon>Eukaryota</taxon>
        <taxon>Sar</taxon>
        <taxon>Alveolata</taxon>
        <taxon>Apicomplexa</taxon>
        <taxon>Aconoidasida</taxon>
        <taxon>Haemosporida</taxon>
        <taxon>Plasmodiidae</taxon>
        <taxon>Plasmodium</taxon>
        <taxon>Plasmodium (Laverania)</taxon>
    </lineage>
</organism>
<dbReference type="Proteomes" id="UP000030708">
    <property type="component" value="Unassembled WGS sequence"/>
</dbReference>
<accession>A0A024W4E2</accession>
<protein>
    <submittedName>
        <fullName evidence="1">Uncharacterized protein</fullName>
    </submittedName>
</protein>
<dbReference type="EMBL" id="KI926496">
    <property type="protein sequence ID" value="ETW35046.1"/>
    <property type="molecule type" value="Genomic_DNA"/>
</dbReference>
<proteinExistence type="predicted"/>
<dbReference type="AlphaFoldDB" id="A0A024W4E2"/>
<dbReference type="OrthoDB" id="374114at2759"/>
<gene>
    <name evidence="1" type="ORF">PFTANZ_04247</name>
</gene>